<dbReference type="EMBL" id="KI284200">
    <property type="protein sequence ID" value="ESA13137.1"/>
    <property type="molecule type" value="Genomic_DNA"/>
</dbReference>
<accession>U9U0D8</accession>
<dbReference type="AlphaFoldDB" id="U9U0D8"/>
<dbReference type="VEuPathDB" id="FungiDB:RhiirFUN_016099"/>
<proteinExistence type="predicted"/>
<evidence type="ECO:0000313" key="2">
    <source>
        <dbReference type="EMBL" id="ESA13137.1"/>
    </source>
</evidence>
<dbReference type="HOGENOM" id="CLU_169835_0_0_1"/>
<gene>
    <name evidence="2" type="ORF">GLOINDRAFT_26361</name>
</gene>
<sequence>MIYRVVDFVNLLLCILPNLCDIEESEIYITKSVAFKTIIHSCRANSNKKTKTIVTISDSDDNCDDNNNKENLNLNSNELEYQERELALKERQILLREREAKVHVMELSNLEKGGS</sequence>
<reference evidence="2" key="1">
    <citation type="submission" date="2013-07" db="EMBL/GenBank/DDBJ databases">
        <title>The genome of an arbuscular mycorrhizal fungus provides insights into the evolution of the oldest plant symbiosis.</title>
        <authorList>
            <consortium name="DOE Joint Genome Institute"/>
            <person name="Tisserant E."/>
            <person name="Malbreil M."/>
            <person name="Kuo A."/>
            <person name="Kohler A."/>
            <person name="Symeonidi A."/>
            <person name="Balestrini R."/>
            <person name="Charron P."/>
            <person name="Duensing N."/>
            <person name="Frei-dit-Frey N."/>
            <person name="Gianinazzi-Pearson V."/>
            <person name="Gilbert B."/>
            <person name="Handa Y."/>
            <person name="Hijri M."/>
            <person name="Kaul R."/>
            <person name="Kawaguchi M."/>
            <person name="Krajinski F."/>
            <person name="Lammers P."/>
            <person name="Lapierre D."/>
            <person name="Masclaux F.G."/>
            <person name="Murat C."/>
            <person name="Morin E."/>
            <person name="Ndikumana S."/>
            <person name="Pagni M."/>
            <person name="Petitpierre D."/>
            <person name="Requena N."/>
            <person name="Rosikiewicz P."/>
            <person name="Riley R."/>
            <person name="Saito K."/>
            <person name="San Clemente H."/>
            <person name="Shapiro H."/>
            <person name="van Tuinen D."/>
            <person name="Becard G."/>
            <person name="Bonfante P."/>
            <person name="Paszkowski U."/>
            <person name="Shachar-Hill Y."/>
            <person name="Young J.P."/>
            <person name="Sanders I.R."/>
            <person name="Henrissat B."/>
            <person name="Rensing S.A."/>
            <person name="Grigoriev I.V."/>
            <person name="Corradi N."/>
            <person name="Roux C."/>
            <person name="Martin F."/>
        </authorList>
    </citation>
    <scope>NUCLEOTIDE SEQUENCE</scope>
    <source>
        <strain evidence="2">DAOM 197198</strain>
    </source>
</reference>
<name>U9U0D8_RHIID</name>
<evidence type="ECO:0000256" key="1">
    <source>
        <dbReference type="SAM" id="SignalP"/>
    </source>
</evidence>
<feature type="signal peptide" evidence="1">
    <location>
        <begin position="1"/>
        <end position="22"/>
    </location>
</feature>
<feature type="chain" id="PRO_5004691035" evidence="1">
    <location>
        <begin position="23"/>
        <end position="115"/>
    </location>
</feature>
<keyword evidence="1" id="KW-0732">Signal</keyword>
<protein>
    <submittedName>
        <fullName evidence="2">Uncharacterized protein</fullName>
    </submittedName>
</protein>
<organism evidence="2">
    <name type="scientific">Rhizophagus irregularis (strain DAOM 181602 / DAOM 197198 / MUCL 43194)</name>
    <name type="common">Arbuscular mycorrhizal fungus</name>
    <name type="synonym">Glomus intraradices</name>
    <dbReference type="NCBI Taxonomy" id="747089"/>
    <lineage>
        <taxon>Eukaryota</taxon>
        <taxon>Fungi</taxon>
        <taxon>Fungi incertae sedis</taxon>
        <taxon>Mucoromycota</taxon>
        <taxon>Glomeromycotina</taxon>
        <taxon>Glomeromycetes</taxon>
        <taxon>Glomerales</taxon>
        <taxon>Glomeraceae</taxon>
        <taxon>Rhizophagus</taxon>
    </lineage>
</organism>